<dbReference type="KEGG" id="eff:skT53_14270"/>
<name>A0A7I8DAR5_9BACL</name>
<gene>
    <name evidence="1" type="ORF">skT53_14270</name>
</gene>
<protein>
    <submittedName>
        <fullName evidence="1">Uncharacterized protein</fullName>
    </submittedName>
</protein>
<evidence type="ECO:0000313" key="2">
    <source>
        <dbReference type="Proteomes" id="UP000593802"/>
    </source>
</evidence>
<proteinExistence type="predicted"/>
<dbReference type="AlphaFoldDB" id="A0A7I8DAR5"/>
<dbReference type="Proteomes" id="UP000593802">
    <property type="component" value="Chromosome"/>
</dbReference>
<dbReference type="RefSeq" id="WP_200760447.1">
    <property type="nucleotide sequence ID" value="NZ_AP023366.1"/>
</dbReference>
<keyword evidence="2" id="KW-1185">Reference proteome</keyword>
<sequence>MYVRVPFKNKGFDMDNTLILEGVYLNGGSFGYVRIPDGAVLADGWEVMTELEWLSKFESGIVSVDKASIVANGTDEATVTADVDRSLLSVDFFRDDDGSLICTQPVTNGKAILKVSSTISGRIRIRAGKPTSENKNIVEVTAQ</sequence>
<accession>A0A7I8DAR5</accession>
<evidence type="ECO:0000313" key="1">
    <source>
        <dbReference type="EMBL" id="BCJ86442.1"/>
    </source>
</evidence>
<dbReference type="EMBL" id="AP023366">
    <property type="protein sequence ID" value="BCJ86442.1"/>
    <property type="molecule type" value="Genomic_DNA"/>
</dbReference>
<organism evidence="1 2">
    <name type="scientific">Effusibacillus dendaii</name>
    <dbReference type="NCBI Taxonomy" id="2743772"/>
    <lineage>
        <taxon>Bacteria</taxon>
        <taxon>Bacillati</taxon>
        <taxon>Bacillota</taxon>
        <taxon>Bacilli</taxon>
        <taxon>Bacillales</taxon>
        <taxon>Alicyclobacillaceae</taxon>
        <taxon>Effusibacillus</taxon>
    </lineage>
</organism>
<reference evidence="1 2" key="1">
    <citation type="submission" date="2020-08" db="EMBL/GenBank/DDBJ databases">
        <title>Complete Genome Sequence of Effusibacillus dendaii Strain skT53, Isolated from Farmland soil.</title>
        <authorList>
            <person name="Konishi T."/>
            <person name="Kawasaki H."/>
        </authorList>
    </citation>
    <scope>NUCLEOTIDE SEQUENCE [LARGE SCALE GENOMIC DNA]</scope>
    <source>
        <strain evidence="2">skT53</strain>
    </source>
</reference>